<feature type="non-terminal residue" evidence="1">
    <location>
        <position position="49"/>
    </location>
</feature>
<keyword evidence="2" id="KW-1185">Reference proteome</keyword>
<feature type="non-terminal residue" evidence="1">
    <location>
        <position position="1"/>
    </location>
</feature>
<reference evidence="1 2" key="1">
    <citation type="submission" date="2016-09" db="EMBL/GenBank/DDBJ databases">
        <title>The draft genome of Dichanthelium oligosanthes: A C3 panicoid grass species.</title>
        <authorList>
            <person name="Studer A.J."/>
            <person name="Schnable J.C."/>
            <person name="Brutnell T.P."/>
        </authorList>
    </citation>
    <scope>NUCLEOTIDE SEQUENCE [LARGE SCALE GENOMIC DNA]</scope>
    <source>
        <strain evidence="2">cv. Kellogg 1175</strain>
        <tissue evidence="1">Leaf</tissue>
    </source>
</reference>
<dbReference type="AlphaFoldDB" id="A0A1E5UUY0"/>
<dbReference type="Proteomes" id="UP000095767">
    <property type="component" value="Unassembled WGS sequence"/>
</dbReference>
<dbReference type="EMBL" id="LWDX02062262">
    <property type="protein sequence ID" value="OEL16680.1"/>
    <property type="molecule type" value="Genomic_DNA"/>
</dbReference>
<sequence>LYERAEKSLPATDLESADCRHSIQAALIASDVFHLFARSISPELLRCPD</sequence>
<evidence type="ECO:0000313" key="1">
    <source>
        <dbReference type="EMBL" id="OEL16680.1"/>
    </source>
</evidence>
<proteinExistence type="predicted"/>
<gene>
    <name evidence="1" type="ORF">BAE44_0022297</name>
</gene>
<protein>
    <submittedName>
        <fullName evidence="1">Uncharacterized protein</fullName>
    </submittedName>
</protein>
<accession>A0A1E5UUY0</accession>
<comment type="caution">
    <text evidence="1">The sequence shown here is derived from an EMBL/GenBank/DDBJ whole genome shotgun (WGS) entry which is preliminary data.</text>
</comment>
<name>A0A1E5UUY0_9POAL</name>
<evidence type="ECO:0000313" key="2">
    <source>
        <dbReference type="Proteomes" id="UP000095767"/>
    </source>
</evidence>
<organism evidence="1 2">
    <name type="scientific">Dichanthelium oligosanthes</name>
    <dbReference type="NCBI Taxonomy" id="888268"/>
    <lineage>
        <taxon>Eukaryota</taxon>
        <taxon>Viridiplantae</taxon>
        <taxon>Streptophyta</taxon>
        <taxon>Embryophyta</taxon>
        <taxon>Tracheophyta</taxon>
        <taxon>Spermatophyta</taxon>
        <taxon>Magnoliopsida</taxon>
        <taxon>Liliopsida</taxon>
        <taxon>Poales</taxon>
        <taxon>Poaceae</taxon>
        <taxon>PACMAD clade</taxon>
        <taxon>Panicoideae</taxon>
        <taxon>Panicodae</taxon>
        <taxon>Paniceae</taxon>
        <taxon>Dichantheliinae</taxon>
        <taxon>Dichanthelium</taxon>
    </lineage>
</organism>